<reference evidence="2 3" key="1">
    <citation type="submission" date="2016-04" db="EMBL/GenBank/DDBJ databases">
        <title>Evolutionary innovation and constraint leading to complex multicellularity in the Ascomycota.</title>
        <authorList>
            <person name="Cisse O."/>
            <person name="Nguyen A."/>
            <person name="Hewitt D.A."/>
            <person name="Jedd G."/>
            <person name="Stajich J.E."/>
        </authorList>
    </citation>
    <scope>NUCLEOTIDE SEQUENCE [LARGE SCALE GENOMIC DNA]</scope>
    <source>
        <strain evidence="2 3">DAH-3</strain>
    </source>
</reference>
<feature type="domain" description="Dienelactone hydrolase" evidence="1">
    <location>
        <begin position="39"/>
        <end position="265"/>
    </location>
</feature>
<gene>
    <name evidence="2" type="ORF">NEOLI_000190</name>
</gene>
<sequence>MSRSLSPALSEDLDALSHPISDLHHNATPSGSVTTIATLDTYVAKPSSGDTSKCILVLSDALGFSDPNLRVLGDDFASNGYYVVIPDLLEGDPIPEEVLPAQSPDRFVIEKIKHGIATAIYVPFWRRRHNEERTMAILRAYIEALRTEHGVRKIGAIGFSWGGRYTLKLEYIEAGIVCHPTGIEAADFDGVICPIHYILTQNELVFSKELQEHAKNEAQKRNIEIQITELDAEHGFALRFEPSDVKSRHAKEQAFEITLGWFRRFL</sequence>
<dbReference type="Proteomes" id="UP000186594">
    <property type="component" value="Unassembled WGS sequence"/>
</dbReference>
<evidence type="ECO:0000259" key="1">
    <source>
        <dbReference type="Pfam" id="PF01738"/>
    </source>
</evidence>
<proteinExistence type="predicted"/>
<dbReference type="OrthoDB" id="17560at2759"/>
<dbReference type="SUPFAM" id="SSF53474">
    <property type="entry name" value="alpha/beta-Hydrolases"/>
    <property type="match status" value="1"/>
</dbReference>
<dbReference type="InterPro" id="IPR029058">
    <property type="entry name" value="AB_hydrolase_fold"/>
</dbReference>
<dbReference type="Gene3D" id="3.40.50.1820">
    <property type="entry name" value="alpha/beta hydrolase"/>
    <property type="match status" value="1"/>
</dbReference>
<dbReference type="AlphaFoldDB" id="A0A1U7LTM5"/>
<accession>A0A1U7LTM5</accession>
<evidence type="ECO:0000313" key="3">
    <source>
        <dbReference type="Proteomes" id="UP000186594"/>
    </source>
</evidence>
<dbReference type="PANTHER" id="PTHR17630:SF44">
    <property type="entry name" value="PROTEIN AIM2"/>
    <property type="match status" value="1"/>
</dbReference>
<protein>
    <submittedName>
        <fullName evidence="2">Protein AIM2</fullName>
    </submittedName>
</protein>
<name>A0A1U7LTM5_NEOID</name>
<dbReference type="GO" id="GO:0016787">
    <property type="term" value="F:hydrolase activity"/>
    <property type="evidence" value="ECO:0007669"/>
    <property type="project" value="InterPro"/>
</dbReference>
<dbReference type="PANTHER" id="PTHR17630">
    <property type="entry name" value="DIENELACTONE HYDROLASE"/>
    <property type="match status" value="1"/>
</dbReference>
<dbReference type="InterPro" id="IPR002925">
    <property type="entry name" value="Dienelactn_hydro"/>
</dbReference>
<comment type="caution">
    <text evidence="2">The sequence shown here is derived from an EMBL/GenBank/DDBJ whole genome shotgun (WGS) entry which is preliminary data.</text>
</comment>
<organism evidence="2 3">
    <name type="scientific">Neolecta irregularis (strain DAH-3)</name>
    <dbReference type="NCBI Taxonomy" id="1198029"/>
    <lineage>
        <taxon>Eukaryota</taxon>
        <taxon>Fungi</taxon>
        <taxon>Dikarya</taxon>
        <taxon>Ascomycota</taxon>
        <taxon>Taphrinomycotina</taxon>
        <taxon>Neolectales</taxon>
        <taxon>Neolectaceae</taxon>
        <taxon>Neolecta</taxon>
    </lineage>
</organism>
<dbReference type="STRING" id="1198029.A0A1U7LTM5"/>
<dbReference type="EMBL" id="LXFE01000257">
    <property type="protein sequence ID" value="OLL26017.1"/>
    <property type="molecule type" value="Genomic_DNA"/>
</dbReference>
<dbReference type="Pfam" id="PF01738">
    <property type="entry name" value="DLH"/>
    <property type="match status" value="1"/>
</dbReference>
<keyword evidence="3" id="KW-1185">Reference proteome</keyword>
<evidence type="ECO:0000313" key="2">
    <source>
        <dbReference type="EMBL" id="OLL26017.1"/>
    </source>
</evidence>